<proteinExistence type="predicted"/>
<dbReference type="InterPro" id="IPR002110">
    <property type="entry name" value="Ankyrin_rpt"/>
</dbReference>
<dbReference type="Gene3D" id="1.25.40.20">
    <property type="entry name" value="Ankyrin repeat-containing domain"/>
    <property type="match status" value="1"/>
</dbReference>
<dbReference type="SUPFAM" id="SSF48403">
    <property type="entry name" value="Ankyrin repeat"/>
    <property type="match status" value="1"/>
</dbReference>
<dbReference type="Pfam" id="PF12796">
    <property type="entry name" value="Ank_2"/>
    <property type="match status" value="1"/>
</dbReference>
<keyword evidence="2 3" id="KW-0040">ANK repeat</keyword>
<organism evidence="4 5">
    <name type="scientific">Rotaria magnacalcarata</name>
    <dbReference type="NCBI Taxonomy" id="392030"/>
    <lineage>
        <taxon>Eukaryota</taxon>
        <taxon>Metazoa</taxon>
        <taxon>Spiralia</taxon>
        <taxon>Gnathifera</taxon>
        <taxon>Rotifera</taxon>
        <taxon>Eurotatoria</taxon>
        <taxon>Bdelloidea</taxon>
        <taxon>Philodinida</taxon>
        <taxon>Philodinidae</taxon>
        <taxon>Rotaria</taxon>
    </lineage>
</organism>
<dbReference type="SMART" id="SM00248">
    <property type="entry name" value="ANK"/>
    <property type="match status" value="1"/>
</dbReference>
<name>A0A8S3K8H4_9BILA</name>
<dbReference type="PANTHER" id="PTHR24198:SF165">
    <property type="entry name" value="ANKYRIN REPEAT-CONTAINING PROTEIN-RELATED"/>
    <property type="match status" value="1"/>
</dbReference>
<dbReference type="PANTHER" id="PTHR24198">
    <property type="entry name" value="ANKYRIN REPEAT AND PROTEIN KINASE DOMAIN-CONTAINING PROTEIN"/>
    <property type="match status" value="1"/>
</dbReference>
<reference evidence="4" key="1">
    <citation type="submission" date="2021-02" db="EMBL/GenBank/DDBJ databases">
        <authorList>
            <person name="Nowell W R."/>
        </authorList>
    </citation>
    <scope>NUCLEOTIDE SEQUENCE</scope>
</reference>
<evidence type="ECO:0000313" key="5">
    <source>
        <dbReference type="Proteomes" id="UP000681720"/>
    </source>
</evidence>
<comment type="caution">
    <text evidence="4">The sequence shown here is derived from an EMBL/GenBank/DDBJ whole genome shotgun (WGS) entry which is preliminary data.</text>
</comment>
<gene>
    <name evidence="4" type="ORF">GIL414_LOCUS87071</name>
</gene>
<accession>A0A8S3K8H4</accession>
<dbReference type="PROSITE" id="PS50088">
    <property type="entry name" value="ANK_REPEAT"/>
    <property type="match status" value="1"/>
</dbReference>
<feature type="repeat" description="ANK" evidence="3">
    <location>
        <begin position="61"/>
        <end position="93"/>
    </location>
</feature>
<evidence type="ECO:0000256" key="2">
    <source>
        <dbReference type="ARBA" id="ARBA00023043"/>
    </source>
</evidence>
<evidence type="ECO:0000256" key="3">
    <source>
        <dbReference type="PROSITE-ProRule" id="PRU00023"/>
    </source>
</evidence>
<dbReference type="InterPro" id="IPR036770">
    <property type="entry name" value="Ankyrin_rpt-contain_sf"/>
</dbReference>
<dbReference type="PROSITE" id="PS50297">
    <property type="entry name" value="ANK_REP_REGION"/>
    <property type="match status" value="1"/>
</dbReference>
<sequence>KSSVQAVCYLLSKNASIMYRDETDQNLLHFIIMQNLPIDTIGNILFTRENYRQLFDQRDKDGFYPIHFASREGQVNVLKTLIAHGAEINRRTNQRQSSLHFAAE</sequence>
<keyword evidence="1" id="KW-0677">Repeat</keyword>
<feature type="non-terminal residue" evidence="4">
    <location>
        <position position="1"/>
    </location>
</feature>
<dbReference type="EMBL" id="CAJOBJ010378029">
    <property type="protein sequence ID" value="CAF5226345.1"/>
    <property type="molecule type" value="Genomic_DNA"/>
</dbReference>
<evidence type="ECO:0000313" key="4">
    <source>
        <dbReference type="EMBL" id="CAF5226345.1"/>
    </source>
</evidence>
<dbReference type="Proteomes" id="UP000681720">
    <property type="component" value="Unassembled WGS sequence"/>
</dbReference>
<evidence type="ECO:0000256" key="1">
    <source>
        <dbReference type="ARBA" id="ARBA00022737"/>
    </source>
</evidence>
<dbReference type="AlphaFoldDB" id="A0A8S3K8H4"/>
<protein>
    <submittedName>
        <fullName evidence="4">Uncharacterized protein</fullName>
    </submittedName>
</protein>